<dbReference type="RefSeq" id="WP_093204526.1">
    <property type="nucleotide sequence ID" value="NZ_FNGS01000006.1"/>
</dbReference>
<dbReference type="AlphaFoldDB" id="A0A1G9SRM2"/>
<sequence>MSFLRYRLFPSLLFIWVMTGCSAKKDDPSPLAGQADLVEKVWTSNQVDFVLDGKTYSEKTPGATGNWLFRKDGTYRTTDEDGKTEQGTWELSGNRIKLRYEESTAVDYLTITRLEDRTLVLNLIENLDLTKKEEAYTPSELTYFTMANHYLDRLNLDISKNRKLAINATLVVK</sequence>
<feature type="domain" description="Lipocalin-like" evidence="1">
    <location>
        <begin position="54"/>
        <end position="121"/>
    </location>
</feature>
<evidence type="ECO:0000313" key="2">
    <source>
        <dbReference type="EMBL" id="SDM37997.1"/>
    </source>
</evidence>
<dbReference type="InterPro" id="IPR024311">
    <property type="entry name" value="Lipocalin-like"/>
</dbReference>
<dbReference type="PROSITE" id="PS51257">
    <property type="entry name" value="PROKAR_LIPOPROTEIN"/>
    <property type="match status" value="1"/>
</dbReference>
<dbReference type="Proteomes" id="UP000198901">
    <property type="component" value="Unassembled WGS sequence"/>
</dbReference>
<evidence type="ECO:0000259" key="1">
    <source>
        <dbReference type="Pfam" id="PF13648"/>
    </source>
</evidence>
<dbReference type="OrthoDB" id="965193at2"/>
<dbReference type="STRING" id="563176.SAMN04488090_3267"/>
<reference evidence="2 3" key="1">
    <citation type="submission" date="2016-10" db="EMBL/GenBank/DDBJ databases">
        <authorList>
            <person name="de Groot N.N."/>
        </authorList>
    </citation>
    <scope>NUCLEOTIDE SEQUENCE [LARGE SCALE GENOMIC DNA]</scope>
    <source>
        <strain evidence="2 3">DSM 21668</strain>
    </source>
</reference>
<dbReference type="EMBL" id="FNGS01000006">
    <property type="protein sequence ID" value="SDM37997.1"/>
    <property type="molecule type" value="Genomic_DNA"/>
</dbReference>
<protein>
    <submittedName>
        <fullName evidence="2">Lipocalin-like domain-containing protein</fullName>
    </submittedName>
</protein>
<evidence type="ECO:0000313" key="3">
    <source>
        <dbReference type="Proteomes" id="UP000198901"/>
    </source>
</evidence>
<name>A0A1G9SRM2_9BACT</name>
<keyword evidence="3" id="KW-1185">Reference proteome</keyword>
<dbReference type="Pfam" id="PF13648">
    <property type="entry name" value="Lipocalin_4"/>
    <property type="match status" value="1"/>
</dbReference>
<proteinExistence type="predicted"/>
<gene>
    <name evidence="2" type="ORF">SAMN04488090_3267</name>
</gene>
<accession>A0A1G9SRM2</accession>
<organism evidence="2 3">
    <name type="scientific">Siphonobacter aquaeclarae</name>
    <dbReference type="NCBI Taxonomy" id="563176"/>
    <lineage>
        <taxon>Bacteria</taxon>
        <taxon>Pseudomonadati</taxon>
        <taxon>Bacteroidota</taxon>
        <taxon>Cytophagia</taxon>
        <taxon>Cytophagales</taxon>
        <taxon>Cytophagaceae</taxon>
        <taxon>Siphonobacter</taxon>
    </lineage>
</organism>